<evidence type="ECO:0000313" key="3">
    <source>
        <dbReference type="EMBL" id="KAF9532035.1"/>
    </source>
</evidence>
<proteinExistence type="predicted"/>
<feature type="compositionally biased region" description="Low complexity" evidence="2">
    <location>
        <begin position="1"/>
        <end position="53"/>
    </location>
</feature>
<feature type="compositionally biased region" description="Polar residues" evidence="2">
    <location>
        <begin position="523"/>
        <end position="535"/>
    </location>
</feature>
<gene>
    <name evidence="3" type="ORF">CPB83DRAFT_54416</name>
</gene>
<evidence type="ECO:0000256" key="2">
    <source>
        <dbReference type="SAM" id="MobiDB-lite"/>
    </source>
</evidence>
<feature type="compositionally biased region" description="Polar residues" evidence="2">
    <location>
        <begin position="665"/>
        <end position="690"/>
    </location>
</feature>
<feature type="compositionally biased region" description="Basic residues" evidence="2">
    <location>
        <begin position="369"/>
        <end position="382"/>
    </location>
</feature>
<feature type="region of interest" description="Disordered" evidence="2">
    <location>
        <begin position="311"/>
        <end position="398"/>
    </location>
</feature>
<feature type="compositionally biased region" description="Basic and acidic residues" evidence="2">
    <location>
        <begin position="170"/>
        <end position="183"/>
    </location>
</feature>
<comment type="caution">
    <text evidence="3">The sequence shown here is derived from an EMBL/GenBank/DDBJ whole genome shotgun (WGS) entry which is preliminary data.</text>
</comment>
<dbReference type="PANTHER" id="PTHR38120:SF1">
    <property type="entry name" value="M PROTEIN, SEROTYPE 2.1"/>
    <property type="match status" value="1"/>
</dbReference>
<accession>A0A9P6EMV2</accession>
<dbReference type="PANTHER" id="PTHR38120">
    <property type="entry name" value="EXPRESSED PROTEIN"/>
    <property type="match status" value="1"/>
</dbReference>
<dbReference type="Proteomes" id="UP000807306">
    <property type="component" value="Unassembled WGS sequence"/>
</dbReference>
<reference evidence="3" key="1">
    <citation type="submission" date="2020-11" db="EMBL/GenBank/DDBJ databases">
        <authorList>
            <consortium name="DOE Joint Genome Institute"/>
            <person name="Ahrendt S."/>
            <person name="Riley R."/>
            <person name="Andreopoulos W."/>
            <person name="Labutti K."/>
            <person name="Pangilinan J."/>
            <person name="Ruiz-Duenas F.J."/>
            <person name="Barrasa J.M."/>
            <person name="Sanchez-Garcia M."/>
            <person name="Camarero S."/>
            <person name="Miyauchi S."/>
            <person name="Serrano A."/>
            <person name="Linde D."/>
            <person name="Babiker R."/>
            <person name="Drula E."/>
            <person name="Ayuso-Fernandez I."/>
            <person name="Pacheco R."/>
            <person name="Padilla G."/>
            <person name="Ferreira P."/>
            <person name="Barriuso J."/>
            <person name="Kellner H."/>
            <person name="Castanera R."/>
            <person name="Alfaro M."/>
            <person name="Ramirez L."/>
            <person name="Pisabarro A.G."/>
            <person name="Kuo A."/>
            <person name="Tritt A."/>
            <person name="Lipzen A."/>
            <person name="He G."/>
            <person name="Yan M."/>
            <person name="Ng V."/>
            <person name="Cullen D."/>
            <person name="Martin F."/>
            <person name="Rosso M.-N."/>
            <person name="Henrissat B."/>
            <person name="Hibbett D."/>
            <person name="Martinez A.T."/>
            <person name="Grigoriev I.V."/>
        </authorList>
    </citation>
    <scope>NUCLEOTIDE SEQUENCE</scope>
    <source>
        <strain evidence="3">CBS 506.95</strain>
    </source>
</reference>
<feature type="region of interest" description="Disordered" evidence="2">
    <location>
        <begin position="723"/>
        <end position="761"/>
    </location>
</feature>
<organism evidence="3 4">
    <name type="scientific">Crepidotus variabilis</name>
    <dbReference type="NCBI Taxonomy" id="179855"/>
    <lineage>
        <taxon>Eukaryota</taxon>
        <taxon>Fungi</taxon>
        <taxon>Dikarya</taxon>
        <taxon>Basidiomycota</taxon>
        <taxon>Agaricomycotina</taxon>
        <taxon>Agaricomycetes</taxon>
        <taxon>Agaricomycetidae</taxon>
        <taxon>Agaricales</taxon>
        <taxon>Agaricineae</taxon>
        <taxon>Crepidotaceae</taxon>
        <taxon>Crepidotus</taxon>
    </lineage>
</organism>
<name>A0A9P6EMV2_9AGAR</name>
<evidence type="ECO:0000313" key="4">
    <source>
        <dbReference type="Proteomes" id="UP000807306"/>
    </source>
</evidence>
<feature type="region of interest" description="Disordered" evidence="2">
    <location>
        <begin position="1"/>
        <end position="74"/>
    </location>
</feature>
<dbReference type="OrthoDB" id="2121319at2759"/>
<feature type="region of interest" description="Disordered" evidence="2">
    <location>
        <begin position="499"/>
        <end position="694"/>
    </location>
</feature>
<evidence type="ECO:0000256" key="1">
    <source>
        <dbReference type="SAM" id="Coils"/>
    </source>
</evidence>
<dbReference type="EMBL" id="MU157833">
    <property type="protein sequence ID" value="KAF9532035.1"/>
    <property type="molecule type" value="Genomic_DNA"/>
</dbReference>
<feature type="compositionally biased region" description="Basic residues" evidence="2">
    <location>
        <begin position="430"/>
        <end position="443"/>
    </location>
</feature>
<feature type="compositionally biased region" description="Acidic residues" evidence="2">
    <location>
        <begin position="343"/>
        <end position="353"/>
    </location>
</feature>
<feature type="compositionally biased region" description="Basic and acidic residues" evidence="2">
    <location>
        <begin position="153"/>
        <end position="163"/>
    </location>
</feature>
<feature type="compositionally biased region" description="Pro residues" evidence="2">
    <location>
        <begin position="626"/>
        <end position="638"/>
    </location>
</feature>
<feature type="region of interest" description="Disordered" evidence="2">
    <location>
        <begin position="414"/>
        <end position="449"/>
    </location>
</feature>
<protein>
    <submittedName>
        <fullName evidence="3">Uncharacterized protein</fullName>
    </submittedName>
</protein>
<keyword evidence="4" id="KW-1185">Reference proteome</keyword>
<dbReference type="AlphaFoldDB" id="A0A9P6EMV2"/>
<feature type="coiled-coil region" evidence="1">
    <location>
        <begin position="268"/>
        <end position="298"/>
    </location>
</feature>
<feature type="region of interest" description="Disordered" evidence="2">
    <location>
        <begin position="153"/>
        <end position="246"/>
    </location>
</feature>
<keyword evidence="1" id="KW-0175">Coiled coil</keyword>
<feature type="compositionally biased region" description="Basic and acidic residues" evidence="2">
    <location>
        <begin position="228"/>
        <end position="237"/>
    </location>
</feature>
<feature type="compositionally biased region" description="Low complexity" evidence="2">
    <location>
        <begin position="327"/>
        <end position="340"/>
    </location>
</feature>
<sequence length="761" mass="83492">MTTTSPRVPGTPRRTGPSPAPISTTLARGATARSAASPRPASVNSGVNRRSSVLNKSTPSPAPAPVNGDAHEALSVSLKEETDKKEQLLVQLQDKDQLITNYTAENDKLTSALSTAETRLTEFYAEQARWEMEMSQRMDISEKLREQVRELEKEKRDIQRRYNEQTATFESERQSFYDNEQHLKSRIQTLSQQARKRTESNATRPEPEPEHEPDTEEDRPSSPQPNGEKSEVSKQDFNDPESEPAEMTALKLELSTLSTSYASLQSTLILLQTQLVDLKRVNQEVQEENESYMILLRERTLSGQYDVHKQVGGTGSATDEDSDDGVSVDTSSMRSRTRSTLDIVEEEPFEGLDSELLVDGSDSDMPQRGGRHHGRPERKRTNSSHGGQGESLAGLPITGPGLDLAAELGRAENKDILAEDPTEDADKQFAKSKRGKKENKLHHSQSTNFNDIEALRTEVKSLKDANKALSLYASKIIDRIIAQEGFEHVLAVDYDNDPATPSTATPMAKSKSLPAPSPKPKQRPQSVNFGQSSSGFEAKLPSPPPTNRPNPKAQRRSLSFDWKSFSLFSGDKKPEPPSNLRPLTLKPGAVPVTSNFRKLDNVEDEEDRKERERLHATMKLMGIQPQPSPSIPPSPVPPQIERAASSPVPSSAKPNRRFSLFGSRTPATDSDNGSIHSAPSLNRAHSNPISDLTEEALERAEAEQSLAVLDAKERGLTVEIAKGSGGGFTEIARRSSRRSRKSGGSSGSTVFSAGMSGDGHD</sequence>
<feature type="compositionally biased region" description="Low complexity" evidence="2">
    <location>
        <begin position="639"/>
        <end position="653"/>
    </location>
</feature>